<feature type="transmembrane region" description="Helical" evidence="2">
    <location>
        <begin position="487"/>
        <end position="507"/>
    </location>
</feature>
<evidence type="ECO:0000256" key="2">
    <source>
        <dbReference type="SAM" id="Phobius"/>
    </source>
</evidence>
<feature type="transmembrane region" description="Helical" evidence="2">
    <location>
        <begin position="519"/>
        <end position="542"/>
    </location>
</feature>
<accession>A0A3S7X483</accession>
<dbReference type="EMBL" id="CP029530">
    <property type="protein sequence ID" value="AYU81270.1"/>
    <property type="molecule type" value="Genomic_DNA"/>
</dbReference>
<dbReference type="OrthoDB" id="265961at2759"/>
<feature type="region of interest" description="Disordered" evidence="1">
    <location>
        <begin position="192"/>
        <end position="221"/>
    </location>
</feature>
<dbReference type="VEuPathDB" id="TriTrypDB:LdCL_310014100"/>
<proteinExistence type="predicted"/>
<gene>
    <name evidence="3" type="ORF">LdCL_310014100</name>
</gene>
<dbReference type="VEuPathDB" id="TriTrypDB:LdBPK_342900.1"/>
<feature type="region of interest" description="Disordered" evidence="1">
    <location>
        <begin position="1"/>
        <end position="42"/>
    </location>
</feature>
<keyword evidence="4" id="KW-1185">Reference proteome</keyword>
<feature type="transmembrane region" description="Helical" evidence="2">
    <location>
        <begin position="447"/>
        <end position="480"/>
    </location>
</feature>
<feature type="transmembrane region" description="Helical" evidence="2">
    <location>
        <begin position="616"/>
        <end position="639"/>
    </location>
</feature>
<feature type="compositionally biased region" description="Polar residues" evidence="1">
    <location>
        <begin position="14"/>
        <end position="30"/>
    </location>
</feature>
<keyword evidence="2" id="KW-1133">Transmembrane helix</keyword>
<dbReference type="Proteomes" id="UP000274082">
    <property type="component" value="Chromosome 31"/>
</dbReference>
<evidence type="ECO:0000313" key="4">
    <source>
        <dbReference type="Proteomes" id="UP000274082"/>
    </source>
</evidence>
<organism evidence="3 4">
    <name type="scientific">Leishmania donovani</name>
    <dbReference type="NCBI Taxonomy" id="5661"/>
    <lineage>
        <taxon>Eukaryota</taxon>
        <taxon>Discoba</taxon>
        <taxon>Euglenozoa</taxon>
        <taxon>Kinetoplastea</taxon>
        <taxon>Metakinetoplastina</taxon>
        <taxon>Trypanosomatida</taxon>
        <taxon>Trypanosomatidae</taxon>
        <taxon>Leishmaniinae</taxon>
        <taxon>Leishmania</taxon>
    </lineage>
</organism>
<evidence type="ECO:0000256" key="1">
    <source>
        <dbReference type="SAM" id="MobiDB-lite"/>
    </source>
</evidence>
<reference evidence="3 4" key="1">
    <citation type="journal article" date="2018" name="Sci. Rep.">
        <title>A complete Leishmania donovani reference genome identifies novel genetic variations associated with virulence.</title>
        <authorList>
            <person name="Lypaczewski P."/>
            <person name="Hoshizaki J."/>
            <person name="Zhang W.-W."/>
            <person name="McCall L.-I."/>
            <person name="Torcivia-Rodriguez J."/>
            <person name="Simonyan V."/>
            <person name="Kaur A."/>
            <person name="Dewar K."/>
            <person name="Matlashewski G."/>
        </authorList>
    </citation>
    <scope>NUCLEOTIDE SEQUENCE [LARGE SCALE GENOMIC DNA]</scope>
    <source>
        <strain evidence="3 4">LdCL</strain>
    </source>
</reference>
<dbReference type="AlphaFoldDB" id="A0A3S7X483"/>
<name>A0A3S7X483_LEIDO</name>
<feature type="compositionally biased region" description="Basic and acidic residues" evidence="1">
    <location>
        <begin position="1"/>
        <end position="11"/>
    </location>
</feature>
<keyword evidence="2" id="KW-0472">Membrane</keyword>
<feature type="compositionally biased region" description="Basic and acidic residues" evidence="1">
    <location>
        <begin position="33"/>
        <end position="42"/>
    </location>
</feature>
<evidence type="ECO:0000313" key="3">
    <source>
        <dbReference type="EMBL" id="AYU81270.1"/>
    </source>
</evidence>
<keyword evidence="2" id="KW-0812">Transmembrane</keyword>
<dbReference type="VEuPathDB" id="TriTrypDB:LdBPK_310830.1"/>
<protein>
    <submittedName>
        <fullName evidence="3">Uncharacterized protein</fullName>
    </submittedName>
</protein>
<sequence>MPTHRENEDHLAFTNPSMASVSLSRDNSAQGRAAREPISTREAPEEDIFPAPHQSAACMNTSRKDSIDEMVSRIAIPDNIPIQNLPVLNAPELKLIGRCVSFCVKLPPNGPTSVSYYYTGLVSMVTGTSVGLIYVNRYTCEDFEAYKAHEKCLANSENPAPDEQNTVKSAPHRIQKAMKVLRHLHSVPTAANVEASATQSGPSVFDGLPVHPNSKEGEAGADDERALSITADSCVLCAADAAGSLAPAVPLKTVAELETAEVRDGDGRECVLGAARLLLEEGAGGAGAVNRGLRVRAFRRFSGSIGPIPYVTFLRKNIQDVEFGRDPNAIFYSLFQDPAKHIDDMQCLRMFVRRYLVHTSEGNNPRQVPLYAFLSVRCAWPDVDRELVNRLVHEELTALVKADRAIKSEKERKRAREERQLQRYRAPAGLFSSTGILYLTKIPQGTFLAAVVILVFTMIFAMFLSVTLSTVSDVLIITFLNKLIRSFLASIVVWGITGITNVVYATVVHLPLRECTILVGIHVFFGFLSAVCCIMCIAVILANMTKNAIYKHMVSHGTSALCAFYNRHNCSGFLHSCDVVDAYNVNLCSTCPDVVFAKGGCYVVAQRLVEVALVPMLVFTIFITIALVYIGILLFKLLLAAKAIVGRFF</sequence>
<dbReference type="VEuPathDB" id="TriTrypDB:LDHU3_31.1240"/>